<proteinExistence type="predicted"/>
<gene>
    <name evidence="1" type="ORF">AWW67_08860</name>
</gene>
<reference evidence="1 2" key="1">
    <citation type="submission" date="2016-01" db="EMBL/GenBank/DDBJ databases">
        <title>Genome sequencing of Roseivirga seohaensis SW-152.</title>
        <authorList>
            <person name="Selvaratnam C."/>
            <person name="Thevarajoo S."/>
            <person name="Goh K.M."/>
            <person name="Ee R."/>
            <person name="Chan K.-G."/>
            <person name="Chong C.S."/>
        </authorList>
    </citation>
    <scope>NUCLEOTIDE SEQUENCE [LARGE SCALE GENOMIC DNA]</scope>
    <source>
        <strain evidence="1 2">SW-152</strain>
    </source>
</reference>
<sequence length="127" mass="15528">MTPEYGEEIYEILSKLIGLKFKAQIKDSGIQLKKIYRITDLETRSEYYSIIIDNEHINFKSKAEFIKGFILLLEDNINEFHRRFEELQKTRKNRWTDENQIFMEHDEIGYYSYKQSKLLNKMREFEK</sequence>
<evidence type="ECO:0000313" key="2">
    <source>
        <dbReference type="Proteomes" id="UP000075663"/>
    </source>
</evidence>
<dbReference type="Proteomes" id="UP000075663">
    <property type="component" value="Unassembled WGS sequence"/>
</dbReference>
<accession>A0A150XQA9</accession>
<dbReference type="AlphaFoldDB" id="A0A150XQA9"/>
<comment type="caution">
    <text evidence="1">The sequence shown here is derived from an EMBL/GenBank/DDBJ whole genome shotgun (WGS) entry which is preliminary data.</text>
</comment>
<name>A0A150XQA9_9BACT</name>
<evidence type="ECO:0000313" key="1">
    <source>
        <dbReference type="EMBL" id="KYG80920.1"/>
    </source>
</evidence>
<organism evidence="1 2">
    <name type="scientific">Roseivirga seohaensis</name>
    <dbReference type="NCBI Taxonomy" id="1914963"/>
    <lineage>
        <taxon>Bacteria</taxon>
        <taxon>Pseudomonadati</taxon>
        <taxon>Bacteroidota</taxon>
        <taxon>Cytophagia</taxon>
        <taxon>Cytophagales</taxon>
        <taxon>Roseivirgaceae</taxon>
        <taxon>Roseivirga</taxon>
    </lineage>
</organism>
<dbReference type="RefSeq" id="WP_062302366.1">
    <property type="nucleotide sequence ID" value="NZ_LRPB01000046.1"/>
</dbReference>
<dbReference type="EMBL" id="LRPB01000046">
    <property type="protein sequence ID" value="KYG80920.1"/>
    <property type="molecule type" value="Genomic_DNA"/>
</dbReference>
<protein>
    <submittedName>
        <fullName evidence="1">Uncharacterized protein</fullName>
    </submittedName>
</protein>